<dbReference type="GO" id="GO:0005840">
    <property type="term" value="C:ribosome"/>
    <property type="evidence" value="ECO:0007669"/>
    <property type="project" value="UniProtKB-KW"/>
</dbReference>
<dbReference type="FunFam" id="3.80.30.20:FF:000001">
    <property type="entry name" value="tRNA-2-methylthio-N(6)-dimethylallyladenosine synthase 2"/>
    <property type="match status" value="1"/>
</dbReference>
<evidence type="ECO:0000256" key="10">
    <source>
        <dbReference type="HAMAP-Rule" id="MF_01865"/>
    </source>
</evidence>
<proteinExistence type="inferred from homology"/>
<dbReference type="InterPro" id="IPR038135">
    <property type="entry name" value="Methylthiotransferase_N_sf"/>
</dbReference>
<dbReference type="InterPro" id="IPR013848">
    <property type="entry name" value="Methylthiotransferase_N"/>
</dbReference>
<evidence type="ECO:0000256" key="8">
    <source>
        <dbReference type="ARBA" id="ARBA00023014"/>
    </source>
</evidence>
<keyword evidence="5 10" id="KW-0949">S-adenosyl-L-methionine</keyword>
<dbReference type="EMBL" id="DXHS01000090">
    <property type="protein sequence ID" value="HIW02814.1"/>
    <property type="molecule type" value="Genomic_DNA"/>
</dbReference>
<dbReference type="InterPro" id="IPR012340">
    <property type="entry name" value="NA-bd_OB-fold"/>
</dbReference>
<dbReference type="SMART" id="SM00729">
    <property type="entry name" value="Elp3"/>
    <property type="match status" value="1"/>
</dbReference>
<dbReference type="PROSITE" id="PS51449">
    <property type="entry name" value="MTTASE_N"/>
    <property type="match status" value="1"/>
</dbReference>
<dbReference type="InterPro" id="IPR058240">
    <property type="entry name" value="rSAM_sf"/>
</dbReference>
<dbReference type="SFLD" id="SFLDG01082">
    <property type="entry name" value="B12-binding_domain_containing"/>
    <property type="match status" value="1"/>
</dbReference>
<dbReference type="GO" id="GO:0051539">
    <property type="term" value="F:4 iron, 4 sulfur cluster binding"/>
    <property type="evidence" value="ECO:0007669"/>
    <property type="project" value="UniProtKB-UniRule"/>
</dbReference>
<dbReference type="InterPro" id="IPR006638">
    <property type="entry name" value="Elp3/MiaA/NifB-like_rSAM"/>
</dbReference>
<reference evidence="14" key="2">
    <citation type="submission" date="2021-04" db="EMBL/GenBank/DDBJ databases">
        <authorList>
            <person name="Gilroy R."/>
        </authorList>
    </citation>
    <scope>NUCLEOTIDE SEQUENCE</scope>
    <source>
        <strain evidence="14">12435</strain>
    </source>
</reference>
<dbReference type="GO" id="GO:0046872">
    <property type="term" value="F:metal ion binding"/>
    <property type="evidence" value="ECO:0007669"/>
    <property type="project" value="UniProtKB-KW"/>
</dbReference>
<dbReference type="InterPro" id="IPR007197">
    <property type="entry name" value="rSAM"/>
</dbReference>
<dbReference type="PANTHER" id="PTHR43837:SF1">
    <property type="entry name" value="RIBOSOMAL PROTEIN US12 METHYLTHIOTRANSFERASE RIMO"/>
    <property type="match status" value="1"/>
</dbReference>
<dbReference type="AlphaFoldDB" id="A0A9D1Q045"/>
<feature type="domain" description="MTTase N-terminal" evidence="12">
    <location>
        <begin position="6"/>
        <end position="122"/>
    </location>
</feature>
<dbReference type="EC" id="2.8.4.4" evidence="10"/>
<dbReference type="GO" id="GO:0035597">
    <property type="term" value="F:tRNA-2-methylthio-N(6)-dimethylallyladenosine(37) synthase activity"/>
    <property type="evidence" value="ECO:0007669"/>
    <property type="project" value="UniProtKB-EC"/>
</dbReference>
<dbReference type="SFLD" id="SFLDF00274">
    <property type="entry name" value="ribosomal_protein_S12_methylth"/>
    <property type="match status" value="1"/>
</dbReference>
<feature type="binding site" evidence="10">
    <location>
        <position position="51"/>
    </location>
    <ligand>
        <name>[4Fe-4S] cluster</name>
        <dbReference type="ChEBI" id="CHEBI:49883"/>
        <label>1</label>
    </ligand>
</feature>
<dbReference type="InterPro" id="IPR005840">
    <property type="entry name" value="Ribosomal_uS12_MeSTrfase_RimO"/>
</dbReference>
<evidence type="ECO:0000256" key="1">
    <source>
        <dbReference type="ARBA" id="ARBA00003234"/>
    </source>
</evidence>
<dbReference type="Pfam" id="PF18693">
    <property type="entry name" value="TRAM_2"/>
    <property type="match status" value="1"/>
</dbReference>
<dbReference type="Gene3D" id="3.80.30.20">
    <property type="entry name" value="tm_1862 like domain"/>
    <property type="match status" value="1"/>
</dbReference>
<dbReference type="CDD" id="cd01335">
    <property type="entry name" value="Radical_SAM"/>
    <property type="match status" value="1"/>
</dbReference>
<comment type="catalytic activity">
    <reaction evidence="9">
        <text>N(6)-dimethylallyladenosine(37) in tRNA + (sulfur carrier)-SH + AH2 + 2 S-adenosyl-L-methionine = 2-methylsulfanyl-N(6)-dimethylallyladenosine(37) in tRNA + (sulfur carrier)-H + 5'-deoxyadenosine + L-methionine + A + S-adenosyl-L-homocysteine + 2 H(+)</text>
        <dbReference type="Rhea" id="RHEA:37067"/>
        <dbReference type="Rhea" id="RHEA-COMP:10375"/>
        <dbReference type="Rhea" id="RHEA-COMP:10376"/>
        <dbReference type="Rhea" id="RHEA-COMP:14737"/>
        <dbReference type="Rhea" id="RHEA-COMP:14739"/>
        <dbReference type="ChEBI" id="CHEBI:13193"/>
        <dbReference type="ChEBI" id="CHEBI:15378"/>
        <dbReference type="ChEBI" id="CHEBI:17319"/>
        <dbReference type="ChEBI" id="CHEBI:17499"/>
        <dbReference type="ChEBI" id="CHEBI:29917"/>
        <dbReference type="ChEBI" id="CHEBI:57844"/>
        <dbReference type="ChEBI" id="CHEBI:57856"/>
        <dbReference type="ChEBI" id="CHEBI:59789"/>
        <dbReference type="ChEBI" id="CHEBI:64428"/>
        <dbReference type="ChEBI" id="CHEBI:74415"/>
        <dbReference type="ChEBI" id="CHEBI:74417"/>
        <dbReference type="EC" id="2.8.4.3"/>
    </reaction>
</comment>
<keyword evidence="14" id="KW-0689">Ribosomal protein</keyword>
<feature type="binding site" evidence="10">
    <location>
        <position position="15"/>
    </location>
    <ligand>
        <name>[4Fe-4S] cluster</name>
        <dbReference type="ChEBI" id="CHEBI:49883"/>
        <label>1</label>
    </ligand>
</feature>
<comment type="catalytic activity">
    <reaction evidence="10">
        <text>L-aspartate(89)-[ribosomal protein uS12]-hydrogen + (sulfur carrier)-SH + AH2 + 2 S-adenosyl-L-methionine = 3-methylsulfanyl-L-aspartate(89)-[ribosomal protein uS12]-hydrogen + (sulfur carrier)-H + 5'-deoxyadenosine + L-methionine + A + S-adenosyl-L-homocysteine + 2 H(+)</text>
        <dbReference type="Rhea" id="RHEA:37087"/>
        <dbReference type="Rhea" id="RHEA-COMP:10460"/>
        <dbReference type="Rhea" id="RHEA-COMP:10461"/>
        <dbReference type="Rhea" id="RHEA-COMP:14737"/>
        <dbReference type="Rhea" id="RHEA-COMP:14739"/>
        <dbReference type="ChEBI" id="CHEBI:13193"/>
        <dbReference type="ChEBI" id="CHEBI:15378"/>
        <dbReference type="ChEBI" id="CHEBI:17319"/>
        <dbReference type="ChEBI" id="CHEBI:17499"/>
        <dbReference type="ChEBI" id="CHEBI:29917"/>
        <dbReference type="ChEBI" id="CHEBI:29961"/>
        <dbReference type="ChEBI" id="CHEBI:57844"/>
        <dbReference type="ChEBI" id="CHEBI:57856"/>
        <dbReference type="ChEBI" id="CHEBI:59789"/>
        <dbReference type="ChEBI" id="CHEBI:64428"/>
        <dbReference type="ChEBI" id="CHEBI:73599"/>
        <dbReference type="EC" id="2.8.4.4"/>
    </reaction>
</comment>
<comment type="subcellular location">
    <subcellularLocation>
        <location evidence="10">Cytoplasm</location>
    </subcellularLocation>
</comment>
<evidence type="ECO:0000259" key="11">
    <source>
        <dbReference type="PROSITE" id="PS50926"/>
    </source>
</evidence>
<dbReference type="InterPro" id="IPR023404">
    <property type="entry name" value="rSAM_horseshoe"/>
</dbReference>
<dbReference type="Pfam" id="PF00919">
    <property type="entry name" value="UPF0004"/>
    <property type="match status" value="1"/>
</dbReference>
<comment type="cofactor">
    <cofactor evidence="10">
        <name>[4Fe-4S] cluster</name>
        <dbReference type="ChEBI" id="CHEBI:49883"/>
    </cofactor>
    <text evidence="10">Binds 2 [4Fe-4S] clusters. One cluster is coordinated with 3 cysteines and an exchangeable S-adenosyl-L-methionine.</text>
</comment>
<comment type="caution">
    <text evidence="14">The sequence shown here is derived from an EMBL/GenBank/DDBJ whole genome shotgun (WGS) entry which is preliminary data.</text>
</comment>
<dbReference type="NCBIfam" id="TIGR01125">
    <property type="entry name" value="30S ribosomal protein S12 methylthiotransferase RimO"/>
    <property type="match status" value="1"/>
</dbReference>
<feature type="domain" description="Radical SAM core" evidence="13">
    <location>
        <begin position="138"/>
        <end position="366"/>
    </location>
</feature>
<dbReference type="SUPFAM" id="SSF102114">
    <property type="entry name" value="Radical SAM enzymes"/>
    <property type="match status" value="1"/>
</dbReference>
<dbReference type="PANTHER" id="PTHR43837">
    <property type="entry name" value="RIBOSOMAL PROTEIN S12 METHYLTHIOTRANSFERASE RIMO"/>
    <property type="match status" value="1"/>
</dbReference>
<keyword evidence="6 10" id="KW-0479">Metal-binding</keyword>
<dbReference type="SFLD" id="SFLDG01061">
    <property type="entry name" value="methylthiotransferase"/>
    <property type="match status" value="1"/>
</dbReference>
<keyword evidence="3 10" id="KW-0963">Cytoplasm</keyword>
<keyword evidence="8 10" id="KW-0411">Iron-sulfur</keyword>
<evidence type="ECO:0000259" key="13">
    <source>
        <dbReference type="PROSITE" id="PS51918"/>
    </source>
</evidence>
<feature type="binding site" evidence="10">
    <location>
        <position position="152"/>
    </location>
    <ligand>
        <name>[4Fe-4S] cluster</name>
        <dbReference type="ChEBI" id="CHEBI:49883"/>
        <label>2</label>
        <note>4Fe-4S-S-AdoMet</note>
    </ligand>
</feature>
<evidence type="ECO:0000256" key="3">
    <source>
        <dbReference type="ARBA" id="ARBA00022490"/>
    </source>
</evidence>
<feature type="binding site" evidence="10">
    <location>
        <position position="159"/>
    </location>
    <ligand>
        <name>[4Fe-4S] cluster</name>
        <dbReference type="ChEBI" id="CHEBI:49883"/>
        <label>2</label>
        <note>4Fe-4S-S-AdoMet</note>
    </ligand>
</feature>
<keyword evidence="14" id="KW-0687">Ribonucleoprotein</keyword>
<dbReference type="GO" id="GO:0103039">
    <property type="term" value="F:protein methylthiotransferase activity"/>
    <property type="evidence" value="ECO:0007669"/>
    <property type="project" value="UniProtKB-EC"/>
</dbReference>
<protein>
    <recommendedName>
        <fullName evidence="10">Ribosomal protein uS12 methylthiotransferase RimO</fullName>
        <shortName evidence="10">uS12 MTTase</shortName>
        <shortName evidence="10">uS12 methylthiotransferase</shortName>
        <ecNumber evidence="10">2.8.4.4</ecNumber>
    </recommendedName>
    <alternativeName>
        <fullName evidence="10">Ribosomal protein uS12 (aspartate-C(3))-methylthiotransferase</fullName>
    </alternativeName>
    <alternativeName>
        <fullName evidence="10">Ribosome maturation factor RimO</fullName>
    </alternativeName>
</protein>
<dbReference type="FunFam" id="3.40.50.12160:FF:000003">
    <property type="entry name" value="CDK5 regulatory subunit-associated protein 1"/>
    <property type="match status" value="1"/>
</dbReference>
<dbReference type="HAMAP" id="MF_01865">
    <property type="entry name" value="MTTase_RimO"/>
    <property type="match status" value="1"/>
</dbReference>
<comment type="function">
    <text evidence="1">Catalyzes the methylthiolation of N6-(dimethylallyl)adenosine (i(6)A), leading to the formation of 2-methylthio-N6-(dimethylallyl)adenosine (ms(2)i(6)A) at position 37 in tRNAs that read codons beginning with uridine.</text>
</comment>
<keyword evidence="2 10" id="KW-0004">4Fe-4S</keyword>
<reference evidence="14" key="1">
    <citation type="journal article" date="2021" name="PeerJ">
        <title>Extensive microbial diversity within the chicken gut microbiome revealed by metagenomics and culture.</title>
        <authorList>
            <person name="Gilroy R."/>
            <person name="Ravi A."/>
            <person name="Getino M."/>
            <person name="Pursley I."/>
            <person name="Horton D.L."/>
            <person name="Alikhan N.F."/>
            <person name="Baker D."/>
            <person name="Gharbi K."/>
            <person name="Hall N."/>
            <person name="Watson M."/>
            <person name="Adriaenssens E.M."/>
            <person name="Foster-Nyarko E."/>
            <person name="Jarju S."/>
            <person name="Secka A."/>
            <person name="Antonio M."/>
            <person name="Oren A."/>
            <person name="Chaudhuri R.R."/>
            <person name="La Ragione R."/>
            <person name="Hildebrand F."/>
            <person name="Pallen M.J."/>
        </authorList>
    </citation>
    <scope>NUCLEOTIDE SEQUENCE</scope>
    <source>
        <strain evidence="14">12435</strain>
    </source>
</reference>
<dbReference type="Gene3D" id="2.40.50.140">
    <property type="entry name" value="Nucleic acid-binding proteins"/>
    <property type="match status" value="1"/>
</dbReference>
<evidence type="ECO:0000259" key="12">
    <source>
        <dbReference type="PROSITE" id="PS51449"/>
    </source>
</evidence>
<comment type="function">
    <text evidence="10">Catalyzes the methylthiolation of an aspartic acid residue of ribosomal protein uS12.</text>
</comment>
<evidence type="ECO:0000256" key="6">
    <source>
        <dbReference type="ARBA" id="ARBA00022723"/>
    </source>
</evidence>
<sequence>MADNGKKVAVISLGCDKNRVDTENILWFLGEGGYSATNDLADADVIIVNTCAFISSAEKEAVDTIFEAAAYKTSGRCKTLVVAGCLPMRYKEKLAELLPEVDRFVGMNDYADICDIIGREEKLYVSGDYSPTEKRILSTPPHYAYLKIADGCDNRCTYCTIPYIRGRYRSRTPESLLSEAKHLDDLGVRELILVAQDVTRYGYDLGGKYLLVPLLKELLANCSFGKIRLLYCYPELVTDELIDLIASEERIAKYIDVPLQHISDGVLRRMGRRTNGAQIKELFGKLKAKGIAVRTTFIVGFPGETEDDLRELEEFIAEYKPEHAGVFAYSREEGTPAARMKDQIPVGIKRKRLKVIGELNRKNAEERNASLVGKTVDVIYEDIDYDRNMFVGRTEADAPEIDGLVYFTGDFCDVGNVYKVKIVGYDGYDLIGEKA</sequence>
<dbReference type="InterPro" id="IPR002792">
    <property type="entry name" value="TRAM_dom"/>
</dbReference>
<evidence type="ECO:0000256" key="2">
    <source>
        <dbReference type="ARBA" id="ARBA00022485"/>
    </source>
</evidence>
<evidence type="ECO:0000256" key="4">
    <source>
        <dbReference type="ARBA" id="ARBA00022679"/>
    </source>
</evidence>
<evidence type="ECO:0000313" key="14">
    <source>
        <dbReference type="EMBL" id="HIW02814.1"/>
    </source>
</evidence>
<dbReference type="GO" id="GO:0005829">
    <property type="term" value="C:cytosol"/>
    <property type="evidence" value="ECO:0007669"/>
    <property type="project" value="TreeGrafter"/>
</dbReference>
<dbReference type="Gene3D" id="3.40.50.12160">
    <property type="entry name" value="Methylthiotransferase, N-terminal domain"/>
    <property type="match status" value="1"/>
</dbReference>
<dbReference type="InterPro" id="IPR005839">
    <property type="entry name" value="Methylthiotransferase"/>
</dbReference>
<feature type="domain" description="TRAM" evidence="11">
    <location>
        <begin position="369"/>
        <end position="435"/>
    </location>
</feature>
<keyword evidence="7 10" id="KW-0408">Iron</keyword>
<dbReference type="InterPro" id="IPR020612">
    <property type="entry name" value="Methylthiotransferase_CS"/>
</dbReference>
<dbReference type="SFLD" id="SFLDS00029">
    <property type="entry name" value="Radical_SAM"/>
    <property type="match status" value="1"/>
</dbReference>
<evidence type="ECO:0000256" key="9">
    <source>
        <dbReference type="ARBA" id="ARBA00051425"/>
    </source>
</evidence>
<dbReference type="NCBIfam" id="TIGR00089">
    <property type="entry name" value="MiaB/RimO family radical SAM methylthiotransferase"/>
    <property type="match status" value="1"/>
</dbReference>
<dbReference type="Proteomes" id="UP000823990">
    <property type="component" value="Unassembled WGS sequence"/>
</dbReference>
<accession>A0A9D1Q045</accession>
<feature type="binding site" evidence="10">
    <location>
        <position position="156"/>
    </location>
    <ligand>
        <name>[4Fe-4S] cluster</name>
        <dbReference type="ChEBI" id="CHEBI:49883"/>
        <label>2</label>
        <note>4Fe-4S-S-AdoMet</note>
    </ligand>
</feature>
<dbReference type="GO" id="GO:0035599">
    <property type="term" value="F:aspartic acid methylthiotransferase activity"/>
    <property type="evidence" value="ECO:0007669"/>
    <property type="project" value="TreeGrafter"/>
</dbReference>
<dbReference type="PROSITE" id="PS01278">
    <property type="entry name" value="MTTASE_RADICAL"/>
    <property type="match status" value="1"/>
</dbReference>
<feature type="binding site" evidence="10">
    <location>
        <position position="85"/>
    </location>
    <ligand>
        <name>[4Fe-4S] cluster</name>
        <dbReference type="ChEBI" id="CHEBI:49883"/>
        <label>1</label>
    </ligand>
</feature>
<name>A0A9D1Q045_9FIRM</name>
<organism evidence="14 15">
    <name type="scientific">Candidatus Protoclostridium stercorigallinarum</name>
    <dbReference type="NCBI Taxonomy" id="2838741"/>
    <lineage>
        <taxon>Bacteria</taxon>
        <taxon>Bacillati</taxon>
        <taxon>Bacillota</taxon>
        <taxon>Clostridia</taxon>
        <taxon>Candidatus Protoclostridium</taxon>
    </lineage>
</organism>
<dbReference type="PROSITE" id="PS50926">
    <property type="entry name" value="TRAM"/>
    <property type="match status" value="1"/>
</dbReference>
<dbReference type="PROSITE" id="PS51918">
    <property type="entry name" value="RADICAL_SAM"/>
    <property type="match status" value="1"/>
</dbReference>
<evidence type="ECO:0000256" key="7">
    <source>
        <dbReference type="ARBA" id="ARBA00023004"/>
    </source>
</evidence>
<evidence type="ECO:0000256" key="5">
    <source>
        <dbReference type="ARBA" id="ARBA00022691"/>
    </source>
</evidence>
<evidence type="ECO:0000313" key="15">
    <source>
        <dbReference type="Proteomes" id="UP000823990"/>
    </source>
</evidence>
<keyword evidence="4 10" id="KW-0808">Transferase</keyword>
<dbReference type="Pfam" id="PF04055">
    <property type="entry name" value="Radical_SAM"/>
    <property type="match status" value="1"/>
</dbReference>
<comment type="similarity">
    <text evidence="10">Belongs to the methylthiotransferase family. RimO subfamily.</text>
</comment>
<gene>
    <name evidence="10 14" type="primary">rimO</name>
    <name evidence="14" type="ORF">H9892_05695</name>
</gene>